<feature type="region of interest" description="Disordered" evidence="1">
    <location>
        <begin position="336"/>
        <end position="392"/>
    </location>
</feature>
<reference evidence="3 4" key="1">
    <citation type="journal article" date="2019" name="Nat. Ecol. Evol.">
        <title>Megaphylogeny resolves global patterns of mushroom evolution.</title>
        <authorList>
            <person name="Varga T."/>
            <person name="Krizsan K."/>
            <person name="Foldi C."/>
            <person name="Dima B."/>
            <person name="Sanchez-Garcia M."/>
            <person name="Sanchez-Ramirez S."/>
            <person name="Szollosi G.J."/>
            <person name="Szarkandi J.G."/>
            <person name="Papp V."/>
            <person name="Albert L."/>
            <person name="Andreopoulos W."/>
            <person name="Angelini C."/>
            <person name="Antonin V."/>
            <person name="Barry K.W."/>
            <person name="Bougher N.L."/>
            <person name="Buchanan P."/>
            <person name="Buyck B."/>
            <person name="Bense V."/>
            <person name="Catcheside P."/>
            <person name="Chovatia M."/>
            <person name="Cooper J."/>
            <person name="Damon W."/>
            <person name="Desjardin D."/>
            <person name="Finy P."/>
            <person name="Geml J."/>
            <person name="Haridas S."/>
            <person name="Hughes K."/>
            <person name="Justo A."/>
            <person name="Karasinski D."/>
            <person name="Kautmanova I."/>
            <person name="Kiss B."/>
            <person name="Kocsube S."/>
            <person name="Kotiranta H."/>
            <person name="LaButti K.M."/>
            <person name="Lechner B.E."/>
            <person name="Liimatainen K."/>
            <person name="Lipzen A."/>
            <person name="Lukacs Z."/>
            <person name="Mihaltcheva S."/>
            <person name="Morgado L.N."/>
            <person name="Niskanen T."/>
            <person name="Noordeloos M.E."/>
            <person name="Ohm R.A."/>
            <person name="Ortiz-Santana B."/>
            <person name="Ovrebo C."/>
            <person name="Racz N."/>
            <person name="Riley R."/>
            <person name="Savchenko A."/>
            <person name="Shiryaev A."/>
            <person name="Soop K."/>
            <person name="Spirin V."/>
            <person name="Szebenyi C."/>
            <person name="Tomsovsky M."/>
            <person name="Tulloss R.E."/>
            <person name="Uehling J."/>
            <person name="Grigoriev I.V."/>
            <person name="Vagvolgyi C."/>
            <person name="Papp T."/>
            <person name="Martin F.M."/>
            <person name="Miettinen O."/>
            <person name="Hibbett D.S."/>
            <person name="Nagy L.G."/>
        </authorList>
    </citation>
    <scope>NUCLEOTIDE SEQUENCE [LARGE SCALE GENOMIC DNA]</scope>
    <source>
        <strain evidence="3 4">CBS 309.79</strain>
    </source>
</reference>
<dbReference type="InterPro" id="IPR002625">
    <property type="entry name" value="Smr_dom"/>
</dbReference>
<dbReference type="SMART" id="SM01162">
    <property type="entry name" value="DUF1771"/>
    <property type="match status" value="1"/>
</dbReference>
<feature type="compositionally biased region" description="Basic residues" evidence="1">
    <location>
        <begin position="164"/>
        <end position="173"/>
    </location>
</feature>
<sequence length="609" mass="66293">MLLGERDTDAPKDPGEQDEMLDELRQTLGLLSAAAAEHEETQLCMGFDDVVNISDDGTASSPELCESTSSDATSVTASTSPSPPHSFQVPLGFLEAALPYIDKKTIRTALEDADITEDGSVDMEALVDTILTRNYIRELEERGMEDELVEARGSSQWETAQVKRPSKRVKKSTNKSAGEKLVFGDPLQRHRRPQTPQGGVLSPGTLPPPDPWIQLTSLSDHLATLVPSCRSEYFRSAFHSDKHDTPVIALRTALHQACRTMPGGLNPENVDKEILFTFLDLLLPRQDSECRPDLVSDAQLALVATGGEISNALDLVKVLTDLDQDYSSRNYTFGVYHSSSSPPSPLPMSSTSSEAPRSIPTVTLPSGPPASPLPAQYKHSRTGPSTVSANKPSPFQWQKVHERRPNHGPSPHAAFIPAYQLQRGRKAQISASPASVQQAAISQRRMEYNMQKSNELVKQASRMWQKGKNKSYGGEVALYFAERAREFQEAARVEALNAARAMVMSRRTTSGNQDTIDLHGTTAHEAVVIVDEVLEASPASPRELDCHTCGSCLLILDCCAEKPLTIVTGRGTHSAGQVSVLKPALRKSLVSRGWNVSSWDGGLTVRGKA</sequence>
<evidence type="ECO:0000259" key="2">
    <source>
        <dbReference type="PROSITE" id="PS50828"/>
    </source>
</evidence>
<dbReference type="PANTHER" id="PTHR46535:SF1">
    <property type="entry name" value="NEDD4-BINDING PROTEIN 2"/>
    <property type="match status" value="1"/>
</dbReference>
<dbReference type="AlphaFoldDB" id="A0A5C3QND9"/>
<feature type="compositionally biased region" description="Low complexity" evidence="1">
    <location>
        <begin position="67"/>
        <end position="80"/>
    </location>
</feature>
<evidence type="ECO:0000256" key="1">
    <source>
        <dbReference type="SAM" id="MobiDB-lite"/>
    </source>
</evidence>
<dbReference type="InterPro" id="IPR036063">
    <property type="entry name" value="Smr_dom_sf"/>
</dbReference>
<dbReference type="STRING" id="1884261.A0A5C3QND9"/>
<dbReference type="GO" id="GO:0005634">
    <property type="term" value="C:nucleus"/>
    <property type="evidence" value="ECO:0007669"/>
    <property type="project" value="TreeGrafter"/>
</dbReference>
<dbReference type="OrthoDB" id="4080456at2759"/>
<feature type="domain" description="Smr" evidence="2">
    <location>
        <begin position="516"/>
        <end position="609"/>
    </location>
</feature>
<dbReference type="SMART" id="SM00463">
    <property type="entry name" value="SMR"/>
    <property type="match status" value="1"/>
</dbReference>
<protein>
    <recommendedName>
        <fullName evidence="2">Smr domain-containing protein</fullName>
    </recommendedName>
</protein>
<evidence type="ECO:0000313" key="3">
    <source>
        <dbReference type="EMBL" id="TFL02031.1"/>
    </source>
</evidence>
<evidence type="ECO:0000313" key="4">
    <source>
        <dbReference type="Proteomes" id="UP000305067"/>
    </source>
</evidence>
<dbReference type="InterPro" id="IPR052772">
    <property type="entry name" value="Endo/PolyKinase_Domain-Protein"/>
</dbReference>
<accession>A0A5C3QND9</accession>
<dbReference type="Proteomes" id="UP000305067">
    <property type="component" value="Unassembled WGS sequence"/>
</dbReference>
<dbReference type="EMBL" id="ML178823">
    <property type="protein sequence ID" value="TFL02031.1"/>
    <property type="molecule type" value="Genomic_DNA"/>
</dbReference>
<dbReference type="InterPro" id="IPR013899">
    <property type="entry name" value="DUF1771"/>
</dbReference>
<dbReference type="PANTHER" id="PTHR46535">
    <property type="entry name" value="NEDD4-BINDING PROTEIN 2"/>
    <property type="match status" value="1"/>
</dbReference>
<dbReference type="Gene3D" id="3.30.1370.110">
    <property type="match status" value="1"/>
</dbReference>
<dbReference type="SUPFAM" id="SSF160443">
    <property type="entry name" value="SMR domain-like"/>
    <property type="match status" value="1"/>
</dbReference>
<dbReference type="PROSITE" id="PS50828">
    <property type="entry name" value="SMR"/>
    <property type="match status" value="1"/>
</dbReference>
<gene>
    <name evidence="3" type="ORF">BDV98DRAFT_47982</name>
</gene>
<feature type="compositionally biased region" description="Polar residues" evidence="1">
    <location>
        <begin position="382"/>
        <end position="392"/>
    </location>
</feature>
<proteinExistence type="predicted"/>
<feature type="region of interest" description="Disordered" evidence="1">
    <location>
        <begin position="156"/>
        <end position="208"/>
    </location>
</feature>
<dbReference type="GO" id="GO:0004519">
    <property type="term" value="F:endonuclease activity"/>
    <property type="evidence" value="ECO:0007669"/>
    <property type="project" value="TreeGrafter"/>
</dbReference>
<organism evidence="3 4">
    <name type="scientific">Pterulicium gracile</name>
    <dbReference type="NCBI Taxonomy" id="1884261"/>
    <lineage>
        <taxon>Eukaryota</taxon>
        <taxon>Fungi</taxon>
        <taxon>Dikarya</taxon>
        <taxon>Basidiomycota</taxon>
        <taxon>Agaricomycotina</taxon>
        <taxon>Agaricomycetes</taxon>
        <taxon>Agaricomycetidae</taxon>
        <taxon>Agaricales</taxon>
        <taxon>Pleurotineae</taxon>
        <taxon>Pterulaceae</taxon>
        <taxon>Pterulicium</taxon>
    </lineage>
</organism>
<name>A0A5C3QND9_9AGAR</name>
<feature type="region of interest" description="Disordered" evidence="1">
    <location>
        <begin position="58"/>
        <end position="85"/>
    </location>
</feature>
<keyword evidence="4" id="KW-1185">Reference proteome</keyword>